<dbReference type="Gene3D" id="3.40.710.10">
    <property type="entry name" value="DD-peptidase/beta-lactamase superfamily"/>
    <property type="match status" value="1"/>
</dbReference>
<evidence type="ECO:0000313" key="9">
    <source>
        <dbReference type="EMBL" id="GLQ19434.1"/>
    </source>
</evidence>
<feature type="domain" description="Peptidase S11 D-alanyl-D-alanine carboxypeptidase A N-terminal" evidence="8">
    <location>
        <begin position="15"/>
        <end position="227"/>
    </location>
</feature>
<dbReference type="SUPFAM" id="SSF56601">
    <property type="entry name" value="beta-lactamase/transpeptidase-like"/>
    <property type="match status" value="1"/>
</dbReference>
<evidence type="ECO:0000256" key="5">
    <source>
        <dbReference type="ARBA" id="ARBA00022984"/>
    </source>
</evidence>
<gene>
    <name evidence="9" type="ORF">GCM10007854_03890</name>
</gene>
<organism evidence="9 10">
    <name type="scientific">Algimonas porphyrae</name>
    <dbReference type="NCBI Taxonomy" id="1128113"/>
    <lineage>
        <taxon>Bacteria</taxon>
        <taxon>Pseudomonadati</taxon>
        <taxon>Pseudomonadota</taxon>
        <taxon>Alphaproteobacteria</taxon>
        <taxon>Maricaulales</taxon>
        <taxon>Robiginitomaculaceae</taxon>
        <taxon>Algimonas</taxon>
    </lineage>
</organism>
<dbReference type="InterPro" id="IPR001967">
    <property type="entry name" value="Peptidase_S11_N"/>
</dbReference>
<dbReference type="Pfam" id="PF00768">
    <property type="entry name" value="Peptidase_S11"/>
    <property type="match status" value="1"/>
</dbReference>
<reference evidence="9" key="2">
    <citation type="submission" date="2023-01" db="EMBL/GenBank/DDBJ databases">
        <title>Draft genome sequence of Algimonas porphyrae strain NBRC 108216.</title>
        <authorList>
            <person name="Sun Q."/>
            <person name="Mori K."/>
        </authorList>
    </citation>
    <scope>NUCLEOTIDE SEQUENCE</scope>
    <source>
        <strain evidence="9">NBRC 108216</strain>
    </source>
</reference>
<dbReference type="InterPro" id="IPR012338">
    <property type="entry name" value="Beta-lactam/transpept-like"/>
</dbReference>
<comment type="caution">
    <text evidence="9">The sequence shown here is derived from an EMBL/GenBank/DDBJ whole genome shotgun (WGS) entry which is preliminary data.</text>
</comment>
<keyword evidence="6" id="KW-0961">Cell wall biogenesis/degradation</keyword>
<accession>A0ABQ5UWY9</accession>
<keyword evidence="4" id="KW-0133">Cell shape</keyword>
<evidence type="ECO:0000256" key="6">
    <source>
        <dbReference type="ARBA" id="ARBA00023316"/>
    </source>
</evidence>
<keyword evidence="5" id="KW-0573">Peptidoglycan synthesis</keyword>
<keyword evidence="3" id="KW-0378">Hydrolase</keyword>
<evidence type="ECO:0000256" key="4">
    <source>
        <dbReference type="ARBA" id="ARBA00022960"/>
    </source>
</evidence>
<reference evidence="9" key="1">
    <citation type="journal article" date="2014" name="Int. J. Syst. Evol. Microbiol.">
        <title>Complete genome of a new Firmicutes species belonging to the dominant human colonic microbiota ('Ruminococcus bicirculans') reveals two chromosomes and a selective capacity to utilize plant glucans.</title>
        <authorList>
            <consortium name="NISC Comparative Sequencing Program"/>
            <person name="Wegmann U."/>
            <person name="Louis P."/>
            <person name="Goesmann A."/>
            <person name="Henrissat B."/>
            <person name="Duncan S.H."/>
            <person name="Flint H.J."/>
        </authorList>
    </citation>
    <scope>NUCLEOTIDE SEQUENCE</scope>
    <source>
        <strain evidence="9">NBRC 108216</strain>
    </source>
</reference>
<dbReference type="Proteomes" id="UP001161390">
    <property type="component" value="Unassembled WGS sequence"/>
</dbReference>
<evidence type="ECO:0000256" key="2">
    <source>
        <dbReference type="ARBA" id="ARBA00022729"/>
    </source>
</evidence>
<name>A0ABQ5UWY9_9PROT</name>
<sequence length="363" mass="39555">MLLMPSHANTDGRYASIIVDAESLDVLHARQIDALRHPASLTKIMTLYLVFEALDRGTLSMGQTVTVSAVAARTPPVSMGLKPGQAVSIDTLIQAVAVRSANDAAVVLAETLSGDETRFADVMTAKARSLGMRQTIFRNANGLPHPEQITTARDMAKLAHATMREFPYYYHYFGQESFRGARNTNRLLTRRDDVDGFKTGYTRASGYNLVISAVRDDRRLIAVVLGGASSGARNTHMSDLIDRGFAVMDQIELAGKAPAPTPERSPQFVQASAARTPVATNWALQINGFDSPAEAEILSDRLVRAANRGQVAQRSRQGADRVHYSVRVEGLDNWTARSLCADHPRLLGIEPRRCLVLSTTNPG</sequence>
<protein>
    <recommendedName>
        <fullName evidence="8">Peptidase S11 D-alanyl-D-alanine carboxypeptidase A N-terminal domain-containing protein</fullName>
    </recommendedName>
</protein>
<evidence type="ECO:0000256" key="7">
    <source>
        <dbReference type="RuleBase" id="RU004016"/>
    </source>
</evidence>
<dbReference type="PANTHER" id="PTHR21581">
    <property type="entry name" value="D-ALANYL-D-ALANINE CARBOXYPEPTIDASE"/>
    <property type="match status" value="1"/>
</dbReference>
<evidence type="ECO:0000259" key="8">
    <source>
        <dbReference type="Pfam" id="PF00768"/>
    </source>
</evidence>
<keyword evidence="2" id="KW-0732">Signal</keyword>
<evidence type="ECO:0000256" key="3">
    <source>
        <dbReference type="ARBA" id="ARBA00022801"/>
    </source>
</evidence>
<keyword evidence="10" id="KW-1185">Reference proteome</keyword>
<evidence type="ECO:0000256" key="1">
    <source>
        <dbReference type="ARBA" id="ARBA00007164"/>
    </source>
</evidence>
<dbReference type="PRINTS" id="PR00725">
    <property type="entry name" value="DADACBPTASE1"/>
</dbReference>
<dbReference type="EMBL" id="BSNJ01000001">
    <property type="protein sequence ID" value="GLQ19434.1"/>
    <property type="molecule type" value="Genomic_DNA"/>
</dbReference>
<comment type="similarity">
    <text evidence="1 7">Belongs to the peptidase S11 family.</text>
</comment>
<dbReference type="InterPro" id="IPR018044">
    <property type="entry name" value="Peptidase_S11"/>
</dbReference>
<evidence type="ECO:0000313" key="10">
    <source>
        <dbReference type="Proteomes" id="UP001161390"/>
    </source>
</evidence>
<dbReference type="PANTHER" id="PTHR21581:SF6">
    <property type="entry name" value="TRAFFICKING PROTEIN PARTICLE COMPLEX SUBUNIT 12"/>
    <property type="match status" value="1"/>
</dbReference>
<proteinExistence type="inferred from homology"/>